<dbReference type="Pfam" id="PF08699">
    <property type="entry name" value="ArgoL1"/>
    <property type="match status" value="1"/>
</dbReference>
<dbReference type="Pfam" id="PF02171">
    <property type="entry name" value="Piwi"/>
    <property type="match status" value="1"/>
</dbReference>
<dbReference type="SUPFAM" id="SSF101690">
    <property type="entry name" value="PAZ domain"/>
    <property type="match status" value="1"/>
</dbReference>
<gene>
    <name evidence="8" type="primary">11428002</name>
    <name evidence="7" type="ordered locus">MTR_3g010650</name>
</gene>
<dbReference type="eggNOG" id="KOG1041">
    <property type="taxonomic scope" value="Eukaryota"/>
</dbReference>
<dbReference type="EnsemblPlants" id="AES68604">
    <property type="protein sequence ID" value="AES68604"/>
    <property type="gene ID" value="MTR_3g010650"/>
</dbReference>
<evidence type="ECO:0000313" key="7">
    <source>
        <dbReference type="EMBL" id="AES68604.1"/>
    </source>
</evidence>
<dbReference type="Pfam" id="PF16487">
    <property type="entry name" value="ArgoMid"/>
    <property type="match status" value="1"/>
</dbReference>
<dbReference type="CDD" id="cd04657">
    <property type="entry name" value="Piwi_ago-like"/>
    <property type="match status" value="1"/>
</dbReference>
<dbReference type="InterPro" id="IPR036397">
    <property type="entry name" value="RNaseH_sf"/>
</dbReference>
<dbReference type="GO" id="GO:0003723">
    <property type="term" value="F:RNA binding"/>
    <property type="evidence" value="ECO:0000318"/>
    <property type="project" value="GO_Central"/>
</dbReference>
<dbReference type="InterPro" id="IPR003100">
    <property type="entry name" value="PAZ_dom"/>
</dbReference>
<organism evidence="7 9">
    <name type="scientific">Medicago truncatula</name>
    <name type="common">Barrel medic</name>
    <name type="synonym">Medicago tribuloides</name>
    <dbReference type="NCBI Taxonomy" id="3880"/>
    <lineage>
        <taxon>Eukaryota</taxon>
        <taxon>Viridiplantae</taxon>
        <taxon>Streptophyta</taxon>
        <taxon>Embryophyta</taxon>
        <taxon>Tracheophyta</taxon>
        <taxon>Spermatophyta</taxon>
        <taxon>Magnoliopsida</taxon>
        <taxon>eudicotyledons</taxon>
        <taxon>Gunneridae</taxon>
        <taxon>Pentapetalae</taxon>
        <taxon>rosids</taxon>
        <taxon>fabids</taxon>
        <taxon>Fabales</taxon>
        <taxon>Fabaceae</taxon>
        <taxon>Papilionoideae</taxon>
        <taxon>50 kb inversion clade</taxon>
        <taxon>NPAAA clade</taxon>
        <taxon>Hologalegina</taxon>
        <taxon>IRL clade</taxon>
        <taxon>Trifolieae</taxon>
        <taxon>Medicago</taxon>
    </lineage>
</organism>
<feature type="domain" description="Piwi" evidence="6">
    <location>
        <begin position="533"/>
        <end position="841"/>
    </location>
</feature>
<dbReference type="FunFam" id="3.30.420.10:FF:000091">
    <property type="entry name" value="Protein argonaute 3"/>
    <property type="match status" value="1"/>
</dbReference>
<dbReference type="STRING" id="3880.G7IVG6"/>
<dbReference type="HOGENOM" id="CLU_004544_2_0_1"/>
<keyword evidence="7" id="KW-0396">Initiation factor</keyword>
<sequence>MEYSLNNEEMRKTLNSNHVPMARRGLGSKGAKIQLLANHFRVGLSKNDGYFYHYNVALCYQDGHAVEVKGVGRKVIDKLCETYDVLRNKNFAYDGEKSLFTLRSLHHKKQEFIVVLEEVSSTRVGSNPSEATKRMKHQSRSKTFKVEISHVSKIPLQEITDALRGQESEHYQEAFNFLDTILRQNAAKQGCLRIHKSYFHDNQKNITNLEGGIQCCRGFHSSFRVTQRGLSLNVDVSTTLLVKPGPVVDFLLQNQNVQKPNLIDWTKAKRMLKNLRIKANNTQRKITGLSEKSCMTQNFLFKHGNDANGEVQSSEITIYEYFKRHKKIELCYSVDMPCINVGKPKRPIYYPMELCTLVSLQRYTKPLAHKQRAQLILESRTSPRERKEALQYSLRNSRYGDEPMLRSLGITIEPSFTQVDGRVLQPPTLIVGRGQNFCPRNGSWNFNDKKLIEPVKIKRWAIVNFSSQCDTKHLCSMIKKCSEMKGMLIDPPFDIFEEDIRHRNESPFARVARMYEMVKAKLPGPPTHPLAQLLLCILPVSRNCNIYGPWKRRCLVDEGIATQCIAPTKINDHYIINVLLKINAKLGGMNSFLLTEFKHSIPLFSKIPTLVIGMDVSHGSQGQSEALSIAAVVSSRCWPQISRYKAVVRTQSSKVEIVQSLFKPVSDTKDDGIISELLKDFQTTSGVKPQQIIIFRDGVSESQFNQVLNIELNEIIKACKCYDESWCPKFTLIVAQKNHHTRFFKANSPQENVSPGTVIDNTICHPKDNDFYMCAHAGRIGTSRPTHYHVLYDEIGFSADNLQEFVHSLCYVHQRSTNAISIVAPIYYADLAAAQIAQFIKYDESENLSSHNEFISQIPTELPRLHERVADSMFFC</sequence>
<dbReference type="GO" id="GO:0004521">
    <property type="term" value="F:RNA endonuclease activity"/>
    <property type="evidence" value="ECO:0000318"/>
    <property type="project" value="GO_Central"/>
</dbReference>
<dbReference type="EMBL" id="CM001219">
    <property type="protein sequence ID" value="AES68604.1"/>
    <property type="molecule type" value="Genomic_DNA"/>
</dbReference>
<dbReference type="Gene3D" id="3.40.50.2300">
    <property type="match status" value="1"/>
</dbReference>
<accession>G7IVG6</accession>
<reference evidence="7 9" key="2">
    <citation type="journal article" date="2014" name="BMC Genomics">
        <title>An improved genome release (version Mt4.0) for the model legume Medicago truncatula.</title>
        <authorList>
            <person name="Tang H."/>
            <person name="Krishnakumar V."/>
            <person name="Bidwell S."/>
            <person name="Rosen B."/>
            <person name="Chan A."/>
            <person name="Zhou S."/>
            <person name="Gentzbittel L."/>
            <person name="Childs K.L."/>
            <person name="Yandell M."/>
            <person name="Gundlach H."/>
            <person name="Mayer K.F."/>
            <person name="Schwartz D.C."/>
            <person name="Town C.D."/>
        </authorList>
    </citation>
    <scope>GENOME REANNOTATION</scope>
    <source>
        <strain evidence="8 9">cv. Jemalong A17</strain>
    </source>
</reference>
<dbReference type="Gene3D" id="2.170.260.10">
    <property type="entry name" value="paz domain"/>
    <property type="match status" value="1"/>
</dbReference>
<dbReference type="InterPro" id="IPR032473">
    <property type="entry name" value="Argonaute_Mid_dom"/>
</dbReference>
<keyword evidence="3" id="KW-0943">RNA-mediated gene silencing</keyword>
<dbReference type="GO" id="GO:0005737">
    <property type="term" value="C:cytoplasm"/>
    <property type="evidence" value="ECO:0000318"/>
    <property type="project" value="GO_Central"/>
</dbReference>
<evidence type="ECO:0000256" key="1">
    <source>
        <dbReference type="ARBA" id="ARBA00008201"/>
    </source>
</evidence>
<dbReference type="PROSITE" id="PS50821">
    <property type="entry name" value="PAZ"/>
    <property type="match status" value="1"/>
</dbReference>
<dbReference type="CDD" id="cd02846">
    <property type="entry name" value="PAZ_argonaute_like"/>
    <property type="match status" value="1"/>
</dbReference>
<dbReference type="Pfam" id="PF16486">
    <property type="entry name" value="ArgoN"/>
    <property type="match status" value="1"/>
</dbReference>
<dbReference type="InterPro" id="IPR014811">
    <property type="entry name" value="ArgoL1"/>
</dbReference>
<dbReference type="Proteomes" id="UP000002051">
    <property type="component" value="Chromosome 3"/>
</dbReference>
<dbReference type="InterPro" id="IPR036085">
    <property type="entry name" value="PAZ_dom_sf"/>
</dbReference>
<proteinExistence type="inferred from homology"/>
<dbReference type="OMA" id="CDIRYLV"/>
<dbReference type="GO" id="GO:0051607">
    <property type="term" value="P:defense response to virus"/>
    <property type="evidence" value="ECO:0007669"/>
    <property type="project" value="UniProtKB-ARBA"/>
</dbReference>
<protein>
    <submittedName>
        <fullName evidence="7">Eukaryotic translation initiation factor 2c, putative</fullName>
    </submittedName>
</protein>
<dbReference type="PROSITE" id="PS50822">
    <property type="entry name" value="PIWI"/>
    <property type="match status" value="1"/>
</dbReference>
<name>G7IVG6_MEDTR</name>
<feature type="domain" description="PAZ" evidence="5">
    <location>
        <begin position="246"/>
        <end position="359"/>
    </location>
</feature>
<evidence type="ECO:0000313" key="8">
    <source>
        <dbReference type="EnsemblPlants" id="AES68604"/>
    </source>
</evidence>
<evidence type="ECO:0000256" key="4">
    <source>
        <dbReference type="ARBA" id="ARBA00023274"/>
    </source>
</evidence>
<reference evidence="8" key="3">
    <citation type="submission" date="2015-04" db="UniProtKB">
        <authorList>
            <consortium name="EnsemblPlants"/>
        </authorList>
    </citation>
    <scope>IDENTIFICATION</scope>
    <source>
        <strain evidence="8">cv. Jemalong A17</strain>
    </source>
</reference>
<reference evidence="7 9" key="1">
    <citation type="journal article" date="2011" name="Nature">
        <title>The Medicago genome provides insight into the evolution of rhizobial symbioses.</title>
        <authorList>
            <person name="Young N.D."/>
            <person name="Debelle F."/>
            <person name="Oldroyd G.E."/>
            <person name="Geurts R."/>
            <person name="Cannon S.B."/>
            <person name="Udvardi M.K."/>
            <person name="Benedito V.A."/>
            <person name="Mayer K.F."/>
            <person name="Gouzy J."/>
            <person name="Schoof H."/>
            <person name="Van de Peer Y."/>
            <person name="Proost S."/>
            <person name="Cook D.R."/>
            <person name="Meyers B.C."/>
            <person name="Spannagl M."/>
            <person name="Cheung F."/>
            <person name="De Mita S."/>
            <person name="Krishnakumar V."/>
            <person name="Gundlach H."/>
            <person name="Zhou S."/>
            <person name="Mudge J."/>
            <person name="Bharti A.K."/>
            <person name="Murray J.D."/>
            <person name="Naoumkina M.A."/>
            <person name="Rosen B."/>
            <person name="Silverstein K.A."/>
            <person name="Tang H."/>
            <person name="Rombauts S."/>
            <person name="Zhao P.X."/>
            <person name="Zhou P."/>
            <person name="Barbe V."/>
            <person name="Bardou P."/>
            <person name="Bechner M."/>
            <person name="Bellec A."/>
            <person name="Berger A."/>
            <person name="Berges H."/>
            <person name="Bidwell S."/>
            <person name="Bisseling T."/>
            <person name="Choisne N."/>
            <person name="Couloux A."/>
            <person name="Denny R."/>
            <person name="Deshpande S."/>
            <person name="Dai X."/>
            <person name="Doyle J.J."/>
            <person name="Dudez A.M."/>
            <person name="Farmer A.D."/>
            <person name="Fouteau S."/>
            <person name="Franken C."/>
            <person name="Gibelin C."/>
            <person name="Gish J."/>
            <person name="Goldstein S."/>
            <person name="Gonzalez A.J."/>
            <person name="Green P.J."/>
            <person name="Hallab A."/>
            <person name="Hartog M."/>
            <person name="Hua A."/>
            <person name="Humphray S.J."/>
            <person name="Jeong D.H."/>
            <person name="Jing Y."/>
            <person name="Jocker A."/>
            <person name="Kenton S.M."/>
            <person name="Kim D.J."/>
            <person name="Klee K."/>
            <person name="Lai H."/>
            <person name="Lang C."/>
            <person name="Lin S."/>
            <person name="Macmil S.L."/>
            <person name="Magdelenat G."/>
            <person name="Matthews L."/>
            <person name="McCorrison J."/>
            <person name="Monaghan E.L."/>
            <person name="Mun J.H."/>
            <person name="Najar F.Z."/>
            <person name="Nicholson C."/>
            <person name="Noirot C."/>
            <person name="O'Bleness M."/>
            <person name="Paule C.R."/>
            <person name="Poulain J."/>
            <person name="Prion F."/>
            <person name="Qin B."/>
            <person name="Qu C."/>
            <person name="Retzel E.F."/>
            <person name="Riddle C."/>
            <person name="Sallet E."/>
            <person name="Samain S."/>
            <person name="Samson N."/>
            <person name="Sanders I."/>
            <person name="Saurat O."/>
            <person name="Scarpelli C."/>
            <person name="Schiex T."/>
            <person name="Segurens B."/>
            <person name="Severin A.J."/>
            <person name="Sherrier D.J."/>
            <person name="Shi R."/>
            <person name="Sims S."/>
            <person name="Singer S.R."/>
            <person name="Sinharoy S."/>
            <person name="Sterck L."/>
            <person name="Viollet A."/>
            <person name="Wang B.B."/>
            <person name="Wang K."/>
            <person name="Wang M."/>
            <person name="Wang X."/>
            <person name="Warfsmann J."/>
            <person name="Weissenbach J."/>
            <person name="White D.D."/>
            <person name="White J.D."/>
            <person name="Wiley G.B."/>
            <person name="Wincker P."/>
            <person name="Xing Y."/>
            <person name="Yang L."/>
            <person name="Yao Z."/>
            <person name="Ying F."/>
            <person name="Zhai J."/>
            <person name="Zhou L."/>
            <person name="Zuber A."/>
            <person name="Denarie J."/>
            <person name="Dixon R.A."/>
            <person name="May G.D."/>
            <person name="Schwartz D.C."/>
            <person name="Rogers J."/>
            <person name="Quetier F."/>
            <person name="Town C.D."/>
            <person name="Roe B.A."/>
        </authorList>
    </citation>
    <scope>NUCLEOTIDE SEQUENCE [LARGE SCALE GENOMIC DNA]</scope>
    <source>
        <strain evidence="7">A17</strain>
        <strain evidence="8 9">cv. Jemalong A17</strain>
    </source>
</reference>
<dbReference type="InterPro" id="IPR012337">
    <property type="entry name" value="RNaseH-like_sf"/>
</dbReference>
<dbReference type="GO" id="GO:0031047">
    <property type="term" value="P:regulatory ncRNA-mediated gene silencing"/>
    <property type="evidence" value="ECO:0000318"/>
    <property type="project" value="GO_Central"/>
</dbReference>
<dbReference type="OrthoDB" id="10252740at2759"/>
<dbReference type="GO" id="GO:0003743">
    <property type="term" value="F:translation initiation factor activity"/>
    <property type="evidence" value="ECO:0007669"/>
    <property type="project" value="UniProtKB-KW"/>
</dbReference>
<dbReference type="GO" id="GO:1990904">
    <property type="term" value="C:ribonucleoprotein complex"/>
    <property type="evidence" value="ECO:0007669"/>
    <property type="project" value="UniProtKB-KW"/>
</dbReference>
<dbReference type="PANTHER" id="PTHR22891">
    <property type="entry name" value="EUKARYOTIC TRANSLATION INITIATION FACTOR 2C"/>
    <property type="match status" value="1"/>
</dbReference>
<keyword evidence="2" id="KW-0678">Repressor</keyword>
<keyword evidence="9" id="KW-1185">Reference proteome</keyword>
<dbReference type="AlphaFoldDB" id="G7IVG6"/>
<dbReference type="InterPro" id="IPR032474">
    <property type="entry name" value="Argonaute_N"/>
</dbReference>
<dbReference type="InterPro" id="IPR003165">
    <property type="entry name" value="Piwi"/>
</dbReference>
<dbReference type="Pfam" id="PF02170">
    <property type="entry name" value="PAZ"/>
    <property type="match status" value="1"/>
</dbReference>
<dbReference type="InterPro" id="IPR032472">
    <property type="entry name" value="ArgoL2"/>
</dbReference>
<dbReference type="PaxDb" id="3880-AES68604"/>
<evidence type="ECO:0000259" key="6">
    <source>
        <dbReference type="PROSITE" id="PS50822"/>
    </source>
</evidence>
<dbReference type="KEGG" id="mtr:11428002"/>
<keyword evidence="7" id="KW-0648">Protein biosynthesis</keyword>
<dbReference type="InterPro" id="IPR045246">
    <property type="entry name" value="Piwi_ago-like"/>
</dbReference>
<dbReference type="Gene3D" id="3.30.420.10">
    <property type="entry name" value="Ribonuclease H-like superfamily/Ribonuclease H"/>
    <property type="match status" value="1"/>
</dbReference>
<evidence type="ECO:0000256" key="3">
    <source>
        <dbReference type="ARBA" id="ARBA00023158"/>
    </source>
</evidence>
<dbReference type="GO" id="GO:0005634">
    <property type="term" value="C:nucleus"/>
    <property type="evidence" value="ECO:0000318"/>
    <property type="project" value="GO_Central"/>
</dbReference>
<evidence type="ECO:0000313" key="9">
    <source>
        <dbReference type="Proteomes" id="UP000002051"/>
    </source>
</evidence>
<evidence type="ECO:0000256" key="2">
    <source>
        <dbReference type="ARBA" id="ARBA00022491"/>
    </source>
</evidence>
<dbReference type="SMART" id="SM01163">
    <property type="entry name" value="DUF1785"/>
    <property type="match status" value="1"/>
</dbReference>
<comment type="similarity">
    <text evidence="1">Belongs to the argonaute family. Ago subfamily.</text>
</comment>
<dbReference type="SUPFAM" id="SSF53098">
    <property type="entry name" value="Ribonuclease H-like"/>
    <property type="match status" value="1"/>
</dbReference>
<dbReference type="SMART" id="SM00950">
    <property type="entry name" value="Piwi"/>
    <property type="match status" value="1"/>
</dbReference>
<evidence type="ECO:0000259" key="5">
    <source>
        <dbReference type="PROSITE" id="PS50821"/>
    </source>
</evidence>
<keyword evidence="4" id="KW-0687">Ribonucleoprotein</keyword>
<dbReference type="Pfam" id="PF16488">
    <property type="entry name" value="ArgoL2"/>
    <property type="match status" value="1"/>
</dbReference>